<dbReference type="GO" id="GO:0003677">
    <property type="term" value="F:DNA binding"/>
    <property type="evidence" value="ECO:0007669"/>
    <property type="project" value="InterPro"/>
</dbReference>
<dbReference type="Gene3D" id="1.10.10.10">
    <property type="entry name" value="Winged helix-like DNA-binding domain superfamily/Winged helix DNA-binding domain"/>
    <property type="match status" value="1"/>
</dbReference>
<evidence type="ECO:0000313" key="4">
    <source>
        <dbReference type="EMBL" id="JAI62223.1"/>
    </source>
</evidence>
<protein>
    <recommendedName>
        <fullName evidence="5">Transposase Tc1-like domain-containing protein</fullName>
    </recommendedName>
</protein>
<accession>A0A0P4W7G1</accession>
<name>A0A0P4W7G1_SCYOL</name>
<dbReference type="InterPro" id="IPR052338">
    <property type="entry name" value="Transposase_5"/>
</dbReference>
<evidence type="ECO:0000256" key="1">
    <source>
        <dbReference type="ARBA" id="ARBA00004123"/>
    </source>
</evidence>
<dbReference type="Gene3D" id="3.30.420.10">
    <property type="entry name" value="Ribonuclease H-like superfamily/Ribonuclease H"/>
    <property type="match status" value="1"/>
</dbReference>
<sequence>MTLNNREIIRGQIVALKEAGLSGAEIARSLEVSRTTVSLWLKRIKEGNLSNRRCVMGAPGKITAAEEKLILEAARQQSVLNAVEIRHQLQLYHVSDKTVRRYLHKAGMRYPDPPVRETIRDNHKKARVRFATQHEDAGPDFWGRVIFSGEKSFSLNSSGKLKCWRWNEPRYKHKSLSSLAESDLVTSSFWGWQWLHGMGELVPIEEDFTADKYLEILEEVMLPSVRAYALPYPEEIVFMHNNCPIHTAKIVQRWFEEQQHIQVLKCPRLSCDLNPLEDIWTSTVSAWKPEYEKTPAQLLHHTESQWETFRSNPQTVYRQVMSVPGRLKCVLQNGGSWIG</sequence>
<dbReference type="GO" id="GO:0006313">
    <property type="term" value="P:DNA transposition"/>
    <property type="evidence" value="ECO:0007669"/>
    <property type="project" value="InterPro"/>
</dbReference>
<dbReference type="InterPro" id="IPR009057">
    <property type="entry name" value="Homeodomain-like_sf"/>
</dbReference>
<evidence type="ECO:0000259" key="2">
    <source>
        <dbReference type="Pfam" id="PF01498"/>
    </source>
</evidence>
<feature type="domain" description="Transposase Tc1-like" evidence="2">
    <location>
        <begin position="92"/>
        <end position="135"/>
    </location>
</feature>
<dbReference type="AlphaFoldDB" id="A0A0P4W7G1"/>
<dbReference type="Pfam" id="PF13384">
    <property type="entry name" value="HTH_23"/>
    <property type="match status" value="1"/>
</dbReference>
<reference evidence="4" key="1">
    <citation type="submission" date="2015-09" db="EMBL/GenBank/DDBJ databases">
        <title>Scylla olivacea transcriptome.</title>
        <authorList>
            <person name="Ikhwanuddin M."/>
        </authorList>
    </citation>
    <scope>NUCLEOTIDE SEQUENCE</scope>
</reference>
<dbReference type="PANTHER" id="PTHR23022">
    <property type="entry name" value="TRANSPOSABLE ELEMENT-RELATED"/>
    <property type="match status" value="1"/>
</dbReference>
<dbReference type="InterPro" id="IPR036397">
    <property type="entry name" value="RNaseH_sf"/>
</dbReference>
<dbReference type="EMBL" id="GDRN01080431">
    <property type="protein sequence ID" value="JAI62223.1"/>
    <property type="molecule type" value="Transcribed_RNA"/>
</dbReference>
<dbReference type="PANTHER" id="PTHR23022:SF135">
    <property type="entry name" value="SI:DKEY-77F5.3"/>
    <property type="match status" value="1"/>
</dbReference>
<dbReference type="InterPro" id="IPR038717">
    <property type="entry name" value="Tc1-like_DDE_dom"/>
</dbReference>
<dbReference type="GO" id="GO:0015074">
    <property type="term" value="P:DNA integration"/>
    <property type="evidence" value="ECO:0007669"/>
    <property type="project" value="InterPro"/>
</dbReference>
<dbReference type="Pfam" id="PF01498">
    <property type="entry name" value="HTH_Tnp_Tc3_2"/>
    <property type="match status" value="1"/>
</dbReference>
<comment type="subcellular location">
    <subcellularLocation>
        <location evidence="1">Nucleus</location>
    </subcellularLocation>
</comment>
<dbReference type="InterPro" id="IPR036388">
    <property type="entry name" value="WH-like_DNA-bd_sf"/>
</dbReference>
<evidence type="ECO:0000259" key="3">
    <source>
        <dbReference type="Pfam" id="PF13358"/>
    </source>
</evidence>
<dbReference type="InterPro" id="IPR002492">
    <property type="entry name" value="Transposase_Tc1-like"/>
</dbReference>
<dbReference type="GO" id="GO:0005634">
    <property type="term" value="C:nucleus"/>
    <property type="evidence" value="ECO:0007669"/>
    <property type="project" value="UniProtKB-SubCell"/>
</dbReference>
<dbReference type="Pfam" id="PF13358">
    <property type="entry name" value="DDE_3"/>
    <property type="match status" value="1"/>
</dbReference>
<proteinExistence type="predicted"/>
<evidence type="ECO:0008006" key="5">
    <source>
        <dbReference type="Google" id="ProtNLM"/>
    </source>
</evidence>
<dbReference type="SUPFAM" id="SSF46689">
    <property type="entry name" value="Homeodomain-like"/>
    <property type="match status" value="1"/>
</dbReference>
<feature type="domain" description="Tc1-like transposase DDE" evidence="3">
    <location>
        <begin position="204"/>
        <end position="289"/>
    </location>
</feature>
<organism evidence="4">
    <name type="scientific">Scylla olivacea</name>
    <name type="common">Orange mud crab</name>
    <name type="synonym">Cancer olivacea</name>
    <dbReference type="NCBI Taxonomy" id="85551"/>
    <lineage>
        <taxon>Eukaryota</taxon>
        <taxon>Metazoa</taxon>
        <taxon>Ecdysozoa</taxon>
        <taxon>Arthropoda</taxon>
        <taxon>Crustacea</taxon>
        <taxon>Multicrustacea</taxon>
        <taxon>Malacostraca</taxon>
        <taxon>Eumalacostraca</taxon>
        <taxon>Eucarida</taxon>
        <taxon>Decapoda</taxon>
        <taxon>Pleocyemata</taxon>
        <taxon>Brachyura</taxon>
        <taxon>Eubrachyura</taxon>
        <taxon>Portunoidea</taxon>
        <taxon>Portunidae</taxon>
        <taxon>Portuninae</taxon>
        <taxon>Scylla</taxon>
    </lineage>
</organism>